<evidence type="ECO:0000256" key="14">
    <source>
        <dbReference type="SAM" id="SignalP"/>
    </source>
</evidence>
<name>A0AAD7XLX2_9STRA</name>
<comment type="similarity">
    <text evidence="4">In the C-terminal section; belongs to the TrpB family.</text>
</comment>
<dbReference type="AlphaFoldDB" id="A0AAD7XLX2"/>
<dbReference type="Pfam" id="PF00291">
    <property type="entry name" value="PALP"/>
    <property type="match status" value="1"/>
</dbReference>
<dbReference type="Gene3D" id="3.20.20.70">
    <property type="entry name" value="Aldolase class I"/>
    <property type="match status" value="1"/>
</dbReference>
<dbReference type="InterPro" id="IPR013785">
    <property type="entry name" value="Aldolase_TIM"/>
</dbReference>
<evidence type="ECO:0000313" key="17">
    <source>
        <dbReference type="Proteomes" id="UP001230188"/>
    </source>
</evidence>
<keyword evidence="17" id="KW-1185">Reference proteome</keyword>
<dbReference type="Proteomes" id="UP001230188">
    <property type="component" value="Unassembled WGS sequence"/>
</dbReference>
<dbReference type="PANTHER" id="PTHR48077:SF3">
    <property type="entry name" value="TRYPTOPHAN SYNTHASE"/>
    <property type="match status" value="1"/>
</dbReference>
<comment type="catalytic activity">
    <reaction evidence="13">
        <text>(1S,2R)-1-C-(indol-3-yl)glycerol 3-phosphate + L-serine = D-glyceraldehyde 3-phosphate + L-tryptophan + H2O</text>
        <dbReference type="Rhea" id="RHEA:10532"/>
        <dbReference type="ChEBI" id="CHEBI:15377"/>
        <dbReference type="ChEBI" id="CHEBI:33384"/>
        <dbReference type="ChEBI" id="CHEBI:57912"/>
        <dbReference type="ChEBI" id="CHEBI:58866"/>
        <dbReference type="ChEBI" id="CHEBI:59776"/>
        <dbReference type="EC" id="4.2.1.20"/>
    </reaction>
</comment>
<dbReference type="SUPFAM" id="SSF51366">
    <property type="entry name" value="Ribulose-phoshate binding barrel"/>
    <property type="match status" value="1"/>
</dbReference>
<keyword evidence="11" id="KW-0057">Aromatic amino acid biosynthesis</keyword>
<evidence type="ECO:0000256" key="5">
    <source>
        <dbReference type="ARBA" id="ARBA00006095"/>
    </source>
</evidence>
<gene>
    <name evidence="16" type="ORF">CTAYLR_000426</name>
</gene>
<dbReference type="HAMAP" id="MF_00131">
    <property type="entry name" value="Trp_synth_alpha"/>
    <property type="match status" value="1"/>
</dbReference>
<keyword evidence="14" id="KW-0732">Signal</keyword>
<dbReference type="NCBIfam" id="TIGR00262">
    <property type="entry name" value="trpA"/>
    <property type="match status" value="1"/>
</dbReference>
<evidence type="ECO:0000256" key="11">
    <source>
        <dbReference type="ARBA" id="ARBA00023141"/>
    </source>
</evidence>
<dbReference type="HAMAP" id="MF_00133">
    <property type="entry name" value="Trp_synth_beta"/>
    <property type="match status" value="1"/>
</dbReference>
<dbReference type="InterPro" id="IPR011060">
    <property type="entry name" value="RibuloseP-bd_barrel"/>
</dbReference>
<dbReference type="Pfam" id="PF00290">
    <property type="entry name" value="Trp_syntA"/>
    <property type="match status" value="1"/>
</dbReference>
<dbReference type="InterPro" id="IPR036052">
    <property type="entry name" value="TrpB-like_PALP_sf"/>
</dbReference>
<comment type="caution">
    <text evidence="16">The sequence shown here is derived from an EMBL/GenBank/DDBJ whole genome shotgun (WGS) entry which is preliminary data.</text>
</comment>
<reference evidence="16" key="1">
    <citation type="submission" date="2023-01" db="EMBL/GenBank/DDBJ databases">
        <title>Metagenome sequencing of chrysophaentin producing Chrysophaeum taylorii.</title>
        <authorList>
            <person name="Davison J."/>
            <person name="Bewley C."/>
        </authorList>
    </citation>
    <scope>NUCLEOTIDE SEQUENCE</scope>
    <source>
        <strain evidence="16">NIES-1699</strain>
    </source>
</reference>
<comment type="function">
    <text evidence="2">The alpha subunit is responsible for the aldol cleavage of indoleglycerol phosphate to indole and glyceraldehyde 3-phosphate.</text>
</comment>
<dbReference type="PANTHER" id="PTHR48077">
    <property type="entry name" value="TRYPTOPHAN SYNTHASE-RELATED"/>
    <property type="match status" value="1"/>
</dbReference>
<evidence type="ECO:0000313" key="16">
    <source>
        <dbReference type="EMBL" id="KAJ8605203.1"/>
    </source>
</evidence>
<dbReference type="FunFam" id="3.40.50.1100:FF:000001">
    <property type="entry name" value="Tryptophan synthase beta chain"/>
    <property type="match status" value="1"/>
</dbReference>
<dbReference type="InterPro" id="IPR002028">
    <property type="entry name" value="Trp_synthase_suA"/>
</dbReference>
<evidence type="ECO:0000256" key="9">
    <source>
        <dbReference type="ARBA" id="ARBA00022822"/>
    </source>
</evidence>
<organism evidence="16 17">
    <name type="scientific">Chrysophaeum taylorii</name>
    <dbReference type="NCBI Taxonomy" id="2483200"/>
    <lineage>
        <taxon>Eukaryota</taxon>
        <taxon>Sar</taxon>
        <taxon>Stramenopiles</taxon>
        <taxon>Ochrophyta</taxon>
        <taxon>Pelagophyceae</taxon>
        <taxon>Pelagomonadales</taxon>
        <taxon>Pelagomonadaceae</taxon>
        <taxon>Chrysophaeum</taxon>
    </lineage>
</organism>
<evidence type="ECO:0000256" key="10">
    <source>
        <dbReference type="ARBA" id="ARBA00022898"/>
    </source>
</evidence>
<dbReference type="GO" id="GO:0004834">
    <property type="term" value="F:tryptophan synthase activity"/>
    <property type="evidence" value="ECO:0007669"/>
    <property type="project" value="UniProtKB-EC"/>
</dbReference>
<evidence type="ECO:0000259" key="15">
    <source>
        <dbReference type="Pfam" id="PF00291"/>
    </source>
</evidence>
<dbReference type="InterPro" id="IPR023026">
    <property type="entry name" value="Trp_synth_beta/beta-like"/>
</dbReference>
<comment type="similarity">
    <text evidence="5">In the N-terminal section; belongs to the TrpA family.</text>
</comment>
<dbReference type="PROSITE" id="PS00167">
    <property type="entry name" value="TRP_SYNTHASE_ALPHA"/>
    <property type="match status" value="1"/>
</dbReference>
<evidence type="ECO:0000256" key="3">
    <source>
        <dbReference type="ARBA" id="ARBA00004733"/>
    </source>
</evidence>
<dbReference type="SUPFAM" id="SSF53686">
    <property type="entry name" value="Tryptophan synthase beta subunit-like PLP-dependent enzymes"/>
    <property type="match status" value="1"/>
</dbReference>
<dbReference type="InterPro" id="IPR006653">
    <property type="entry name" value="Trp_synth_b_CS"/>
</dbReference>
<protein>
    <recommendedName>
        <fullName evidence="7">Tryptophan synthase</fullName>
        <ecNumber evidence="6">4.2.1.20</ecNumber>
    </recommendedName>
</protein>
<dbReference type="EC" id="4.2.1.20" evidence="6"/>
<keyword evidence="8" id="KW-0028">Amino-acid biosynthesis</keyword>
<dbReference type="Gene3D" id="3.40.50.1100">
    <property type="match status" value="2"/>
</dbReference>
<keyword evidence="12" id="KW-0456">Lyase</keyword>
<feature type="domain" description="Tryptophan synthase beta chain-like PALP" evidence="15">
    <location>
        <begin position="388"/>
        <end position="711"/>
    </location>
</feature>
<dbReference type="InterPro" id="IPR001926">
    <property type="entry name" value="TrpB-like_PALP"/>
</dbReference>
<proteinExistence type="inferred from homology"/>
<dbReference type="PROSITE" id="PS00168">
    <property type="entry name" value="TRP_SYNTHASE_BETA"/>
    <property type="match status" value="1"/>
</dbReference>
<evidence type="ECO:0000256" key="7">
    <source>
        <dbReference type="ARBA" id="ARBA00018724"/>
    </source>
</evidence>
<dbReference type="CDD" id="cd04724">
    <property type="entry name" value="Tryptophan_synthase_alpha"/>
    <property type="match status" value="1"/>
</dbReference>
<dbReference type="InterPro" id="IPR018204">
    <property type="entry name" value="Trp_synthase_alpha_AS"/>
</dbReference>
<evidence type="ECO:0000256" key="4">
    <source>
        <dbReference type="ARBA" id="ARBA00005761"/>
    </source>
</evidence>
<accession>A0AAD7XLX2</accession>
<dbReference type="FunFam" id="3.40.50.1100:FF:000004">
    <property type="entry name" value="Tryptophan synthase beta chain"/>
    <property type="match status" value="1"/>
</dbReference>
<keyword evidence="10" id="KW-0663">Pyridoxal phosphate</keyword>
<keyword evidence="9" id="KW-0822">Tryptophan biosynthesis</keyword>
<dbReference type="GO" id="GO:0005737">
    <property type="term" value="C:cytoplasm"/>
    <property type="evidence" value="ECO:0007669"/>
    <property type="project" value="TreeGrafter"/>
</dbReference>
<sequence>MIFTTIILGGGVVAALRSPPPRSPGVLQSATTIDATTACGGGERIAAALKAKGRASLVGYLTCGYPSADETAGLMVSLEDGGCDVIELGVPFTDPMADGATIQACNEVALEQGVGLAECLETVRAARTRGLEAPVVLMGYYNPFRAYGVDKLATDARDAGVDGLIVVDLPPEEARIDGVLEACASAGLGLVPLVAPTTTDARLEVLAEAARRTGGSMLYCVSVLGVTGGDAATADELGPFLSRVKAAAAEVPLAVGFGISTPANVKAVADLGADGVVVGSAIIRALDARPDPESRADGLRAFARSLRDATTRDADNLATYDFDPLVDDEDEGATTSSTMPDHFGSFGGRYIPETLAAAHQELEREYARARQDPAFLDEIDFYRRQFVGGPTPLYHATRLTEDVGGAQIWLKREELAHTGAHKINNAIGQALLAKRLGKTRIIAETGAGQHGVATATVCALLGLDCVVYMGAVDCARQSLNVFRMNVLGARVVPVRSGEATLKDAINEAMRDWVTNVRDTHYLIGSAIGPHPFPTIVRDFQAVIGREARDQFQRANNDKLPDAVVACVGGGSNAIGMFHEFVPFDSVQLHGAEADGDSVQGSATLSRGSPGVLHGTRTYLLQDAATGQVEATHSISAGLDYPGVGPEHAFLKDAGRAVYHPITNDEALDAFSRLARSEGIIPALEPSHAVALAIKLAKDMPSDAAVLVNLCGRGDKDMITVAKALSVDLDDYTPTDGKWESFTDRIGRKH</sequence>
<evidence type="ECO:0000256" key="6">
    <source>
        <dbReference type="ARBA" id="ARBA00012043"/>
    </source>
</evidence>
<dbReference type="InterPro" id="IPR006654">
    <property type="entry name" value="Trp_synth_beta"/>
</dbReference>
<evidence type="ECO:0000256" key="12">
    <source>
        <dbReference type="ARBA" id="ARBA00023239"/>
    </source>
</evidence>
<feature type="signal peptide" evidence="14">
    <location>
        <begin position="1"/>
        <end position="15"/>
    </location>
</feature>
<dbReference type="FunFam" id="3.20.20.70:FF:000037">
    <property type="entry name" value="Tryptophan synthase alpha chain"/>
    <property type="match status" value="1"/>
</dbReference>
<comment type="pathway">
    <text evidence="3">Amino-acid biosynthesis; L-tryptophan biosynthesis; L-tryptophan from chorismate: step 5/5.</text>
</comment>
<evidence type="ECO:0000256" key="1">
    <source>
        <dbReference type="ARBA" id="ARBA00001933"/>
    </source>
</evidence>
<evidence type="ECO:0000256" key="2">
    <source>
        <dbReference type="ARBA" id="ARBA00003365"/>
    </source>
</evidence>
<dbReference type="CDD" id="cd06446">
    <property type="entry name" value="Trp-synth_B"/>
    <property type="match status" value="1"/>
</dbReference>
<comment type="cofactor">
    <cofactor evidence="1">
        <name>pyridoxal 5'-phosphate</name>
        <dbReference type="ChEBI" id="CHEBI:597326"/>
    </cofactor>
</comment>
<evidence type="ECO:0000256" key="13">
    <source>
        <dbReference type="ARBA" id="ARBA00049047"/>
    </source>
</evidence>
<feature type="chain" id="PRO_5041943595" description="Tryptophan synthase" evidence="14">
    <location>
        <begin position="16"/>
        <end position="749"/>
    </location>
</feature>
<evidence type="ECO:0000256" key="8">
    <source>
        <dbReference type="ARBA" id="ARBA00022605"/>
    </source>
</evidence>
<dbReference type="NCBIfam" id="TIGR00263">
    <property type="entry name" value="trpB"/>
    <property type="match status" value="1"/>
</dbReference>
<dbReference type="EMBL" id="JAQMWT010000317">
    <property type="protein sequence ID" value="KAJ8605203.1"/>
    <property type="molecule type" value="Genomic_DNA"/>
</dbReference>